<evidence type="ECO:0000313" key="1">
    <source>
        <dbReference type="EMBL" id="SLN62103.1"/>
    </source>
</evidence>
<gene>
    <name evidence="1" type="ORF">ROG8370_02869</name>
</gene>
<dbReference type="Proteomes" id="UP000194012">
    <property type="component" value="Unassembled WGS sequence"/>
</dbReference>
<keyword evidence="2" id="KW-1185">Reference proteome</keyword>
<organism evidence="1 2">
    <name type="scientific">Roseovarius gaetbuli</name>
    <dbReference type="NCBI Taxonomy" id="1356575"/>
    <lineage>
        <taxon>Bacteria</taxon>
        <taxon>Pseudomonadati</taxon>
        <taxon>Pseudomonadota</taxon>
        <taxon>Alphaproteobacteria</taxon>
        <taxon>Rhodobacterales</taxon>
        <taxon>Roseobacteraceae</taxon>
        <taxon>Roseovarius</taxon>
    </lineage>
</organism>
<name>A0A1X6ZVB9_9RHOB</name>
<accession>A0A1X6ZVB9</accession>
<proteinExistence type="predicted"/>
<dbReference type="RefSeq" id="WP_085827837.1">
    <property type="nucleotide sequence ID" value="NZ_FWFJ01000031.1"/>
</dbReference>
<dbReference type="AlphaFoldDB" id="A0A1X6ZVB9"/>
<dbReference type="EMBL" id="FWFJ01000031">
    <property type="protein sequence ID" value="SLN62103.1"/>
    <property type="molecule type" value="Genomic_DNA"/>
</dbReference>
<sequence length="88" mass="9917">MKPHLSISKNHARDAARADWIDERRREARAVVADVVHHSDHLIRLACNVLVQHGETEQEREDARILLVVVDARHPGRGNHRPDPGVGS</sequence>
<reference evidence="2" key="1">
    <citation type="submission" date="2017-03" db="EMBL/GenBank/DDBJ databases">
        <authorList>
            <person name="Rodrigo-Torres L."/>
            <person name="Arahal R.D."/>
            <person name="Lucena T."/>
        </authorList>
    </citation>
    <scope>NUCLEOTIDE SEQUENCE [LARGE SCALE GENOMIC DNA]</scope>
    <source>
        <strain evidence="2">CECT 8370</strain>
    </source>
</reference>
<evidence type="ECO:0000313" key="2">
    <source>
        <dbReference type="Proteomes" id="UP000194012"/>
    </source>
</evidence>
<protein>
    <submittedName>
        <fullName evidence="1">Uncharacterized protein</fullName>
    </submittedName>
</protein>